<dbReference type="Pfam" id="PF07578">
    <property type="entry name" value="LAB_N"/>
    <property type="match status" value="1"/>
</dbReference>
<feature type="transmembrane region" description="Helical" evidence="2">
    <location>
        <begin position="20"/>
        <end position="39"/>
    </location>
</feature>
<comment type="caution">
    <text evidence="4">The sequence shown here is derived from an EMBL/GenBank/DDBJ whole genome shotgun (WGS) entry which is preliminary data.</text>
</comment>
<dbReference type="SMART" id="SM01259">
    <property type="entry name" value="LAB_N"/>
    <property type="match status" value="1"/>
</dbReference>
<evidence type="ECO:0000256" key="2">
    <source>
        <dbReference type="SAM" id="Phobius"/>
    </source>
</evidence>
<evidence type="ECO:0000313" key="5">
    <source>
        <dbReference type="Proteomes" id="UP000599009"/>
    </source>
</evidence>
<feature type="compositionally biased region" description="Polar residues" evidence="1">
    <location>
        <begin position="105"/>
        <end position="120"/>
    </location>
</feature>
<proteinExistence type="predicted"/>
<accession>A0ABQ2EKA8</accession>
<protein>
    <recommendedName>
        <fullName evidence="3">Lipid A biosynthesis N-terminal domain-containing protein</fullName>
    </recommendedName>
</protein>
<organism evidence="4 5">
    <name type="scientific">Luteimonas terricola</name>
    <dbReference type="NCBI Taxonomy" id="645597"/>
    <lineage>
        <taxon>Bacteria</taxon>
        <taxon>Pseudomonadati</taxon>
        <taxon>Pseudomonadota</taxon>
        <taxon>Gammaproteobacteria</taxon>
        <taxon>Lysobacterales</taxon>
        <taxon>Lysobacteraceae</taxon>
        <taxon>Luteimonas</taxon>
    </lineage>
</organism>
<name>A0ABQ2EKA8_9GAMM</name>
<evidence type="ECO:0000256" key="1">
    <source>
        <dbReference type="SAM" id="MobiDB-lite"/>
    </source>
</evidence>
<feature type="domain" description="Lipid A biosynthesis N-terminal" evidence="3">
    <location>
        <begin position="21"/>
        <end position="94"/>
    </location>
</feature>
<sequence length="131" mass="14037">MNETIAALAWTGVAVTPWKLIGLFGAMLFGARWLVQFGASRRAGRAVVPRSFWIISLCGSGLTLSYFIFSEKQDAVGVLQNLLPALTAAYSLWLELRPARPGVPQQESNSGAWSGESSGSRKPASPTPASR</sequence>
<evidence type="ECO:0000259" key="3">
    <source>
        <dbReference type="SMART" id="SM01259"/>
    </source>
</evidence>
<gene>
    <name evidence="4" type="ORF">GCM10011394_24410</name>
</gene>
<evidence type="ECO:0000313" key="4">
    <source>
        <dbReference type="EMBL" id="GGK14273.1"/>
    </source>
</evidence>
<feature type="region of interest" description="Disordered" evidence="1">
    <location>
        <begin position="101"/>
        <end position="131"/>
    </location>
</feature>
<dbReference type="InterPro" id="IPR011499">
    <property type="entry name" value="Lipid_A_biosynth_N"/>
</dbReference>
<keyword evidence="2" id="KW-0472">Membrane</keyword>
<dbReference type="EMBL" id="BMME01000001">
    <property type="protein sequence ID" value="GGK14273.1"/>
    <property type="molecule type" value="Genomic_DNA"/>
</dbReference>
<keyword evidence="2" id="KW-0812">Transmembrane</keyword>
<keyword evidence="5" id="KW-1185">Reference proteome</keyword>
<feature type="transmembrane region" description="Helical" evidence="2">
    <location>
        <begin position="51"/>
        <end position="69"/>
    </location>
</feature>
<reference evidence="5" key="1">
    <citation type="journal article" date="2019" name="Int. J. Syst. Evol. Microbiol.">
        <title>The Global Catalogue of Microorganisms (GCM) 10K type strain sequencing project: providing services to taxonomists for standard genome sequencing and annotation.</title>
        <authorList>
            <consortium name="The Broad Institute Genomics Platform"/>
            <consortium name="The Broad Institute Genome Sequencing Center for Infectious Disease"/>
            <person name="Wu L."/>
            <person name="Ma J."/>
        </authorList>
    </citation>
    <scope>NUCLEOTIDE SEQUENCE [LARGE SCALE GENOMIC DNA]</scope>
    <source>
        <strain evidence="5">CGMCC 1.8985</strain>
    </source>
</reference>
<keyword evidence="2" id="KW-1133">Transmembrane helix</keyword>
<dbReference type="Proteomes" id="UP000599009">
    <property type="component" value="Unassembled WGS sequence"/>
</dbReference>